<proteinExistence type="inferred from homology"/>
<dbReference type="Proteomes" id="UP000283509">
    <property type="component" value="Unassembled WGS sequence"/>
</dbReference>
<gene>
    <name evidence="4" type="ORF">C7M84_011333</name>
</gene>
<name>A0A423T1N7_PENVA</name>
<comment type="similarity">
    <text evidence="1">Belongs to the WSCD family.</text>
</comment>
<evidence type="ECO:0000259" key="3">
    <source>
        <dbReference type="Pfam" id="PF00685"/>
    </source>
</evidence>
<dbReference type="STRING" id="6689.A0A423T1N7"/>
<evidence type="ECO:0000313" key="4">
    <source>
        <dbReference type="EMBL" id="ROT70390.1"/>
    </source>
</evidence>
<organism evidence="4 5">
    <name type="scientific">Penaeus vannamei</name>
    <name type="common">Whiteleg shrimp</name>
    <name type="synonym">Litopenaeus vannamei</name>
    <dbReference type="NCBI Taxonomy" id="6689"/>
    <lineage>
        <taxon>Eukaryota</taxon>
        <taxon>Metazoa</taxon>
        <taxon>Ecdysozoa</taxon>
        <taxon>Arthropoda</taxon>
        <taxon>Crustacea</taxon>
        <taxon>Multicrustacea</taxon>
        <taxon>Malacostraca</taxon>
        <taxon>Eumalacostraca</taxon>
        <taxon>Eucarida</taxon>
        <taxon>Decapoda</taxon>
        <taxon>Dendrobranchiata</taxon>
        <taxon>Penaeoidea</taxon>
        <taxon>Penaeidae</taxon>
        <taxon>Penaeus</taxon>
    </lineage>
</organism>
<dbReference type="AlphaFoldDB" id="A0A423T1N7"/>
<dbReference type="SUPFAM" id="SSF52540">
    <property type="entry name" value="P-loop containing nucleoside triphosphate hydrolases"/>
    <property type="match status" value="1"/>
</dbReference>
<evidence type="ECO:0000313" key="5">
    <source>
        <dbReference type="Proteomes" id="UP000283509"/>
    </source>
</evidence>
<dbReference type="InterPro" id="IPR000863">
    <property type="entry name" value="Sulfotransferase_dom"/>
</dbReference>
<protein>
    <submittedName>
        <fullName evidence="4">WSC domain-containing protein 1</fullName>
    </submittedName>
</protein>
<dbReference type="OrthoDB" id="5985073at2759"/>
<dbReference type="Pfam" id="PF00685">
    <property type="entry name" value="Sulfotransfer_1"/>
    <property type="match status" value="1"/>
</dbReference>
<comment type="caution">
    <text evidence="4">The sequence shown here is derived from an EMBL/GenBank/DDBJ whole genome shotgun (WGS) entry which is preliminary data.</text>
</comment>
<dbReference type="PANTHER" id="PTHR45964:SF9">
    <property type="entry name" value="SULFOTRANSFERASE"/>
    <property type="match status" value="1"/>
</dbReference>
<feature type="region of interest" description="Disordered" evidence="2">
    <location>
        <begin position="264"/>
        <end position="284"/>
    </location>
</feature>
<dbReference type="Gene3D" id="3.40.50.300">
    <property type="entry name" value="P-loop containing nucleotide triphosphate hydrolases"/>
    <property type="match status" value="1"/>
</dbReference>
<keyword evidence="5" id="KW-1185">Reference proteome</keyword>
<feature type="domain" description="Sulfotransferase" evidence="3">
    <location>
        <begin position="521"/>
        <end position="610"/>
    </location>
</feature>
<dbReference type="EMBL" id="QCYY01002434">
    <property type="protein sequence ID" value="ROT70390.1"/>
    <property type="molecule type" value="Genomic_DNA"/>
</dbReference>
<reference evidence="4 5" key="1">
    <citation type="submission" date="2018-04" db="EMBL/GenBank/DDBJ databases">
        <authorList>
            <person name="Zhang X."/>
            <person name="Yuan J."/>
            <person name="Li F."/>
            <person name="Xiang J."/>
        </authorList>
    </citation>
    <scope>NUCLEOTIDE SEQUENCE [LARGE SCALE GENOMIC DNA]</scope>
    <source>
        <tissue evidence="4">Muscle</tissue>
    </source>
</reference>
<dbReference type="PANTHER" id="PTHR45964">
    <property type="entry name" value="WSCD FAMILY MEMBER CG9164"/>
    <property type="match status" value="1"/>
</dbReference>
<sequence length="695" mass="78495">MLPLRPPPPASRIASYLVSFRSRSSLLLLLLPSSYLVSFPFTLLLHPSLPLPPPIFLSCFLPFTLPLSFSSSLSHLLISFPSVHPPPSSLPLLLQSSYLVSFPFTPPPLFFPGFPCSLTPLIIMPLPLSLYPTCLPTPLILPPPYCPTPSYPLLHLLLSTYPTLLSTTYPSYHYPTPSYPLSYPPSIYYPTPPSIHCLTHTPSYPLPYPPSSTATPPIHILSPFYLLPYPPSIHCMMRLCCLGRRPGGRRALDTGVGHVQEVVRPGGEHRQRAPAGGGSSAQDPVARFAQDAMDVPRTKEKAAEHVMKAQETALTALQHGYKLTAGQKKLIDRMSPKEKKEMEQRVTKLRAMQEKAYIEQLRAKNQVVARPGGGEELVSTPQKTVRFPISLKKTMPTAWLPQYKIFHNLTHYPWANHRACANYSNSFRPPESLPTRALASFPSSGNTWIRYLIEGATGIFTGSLYDDSSLIRKGMYGEGVMYNSGMTILQKSHGYTTGDAMKLPHEQRINQNHMDELSHQGVLIIRNPFKALISHRHLDVGGHTGYAPKAHFVGKGWAEFVSLKIQLWRDFYMDWLTHSKPEDIHIIHYEHLKQNPVEEMRKVIQYLKLVENSDRLYCLGQHTDGLFKRKPSKNVPLDLNPYTRELKDLIYEAIDELNNILQEKGKEQLPLDVYELYDRHEAEVARYLRAHSKNS</sequence>
<reference evidence="4 5" key="2">
    <citation type="submission" date="2019-01" db="EMBL/GenBank/DDBJ databases">
        <title>The decoding of complex shrimp genome reveals the adaptation for benthos swimmer, frequently molting mechanism and breeding impact on genome.</title>
        <authorList>
            <person name="Sun Y."/>
            <person name="Gao Y."/>
            <person name="Yu Y."/>
        </authorList>
    </citation>
    <scope>NUCLEOTIDE SEQUENCE [LARGE SCALE GENOMIC DNA]</scope>
    <source>
        <tissue evidence="4">Muscle</tissue>
    </source>
</reference>
<accession>A0A423T1N7</accession>
<evidence type="ECO:0000256" key="2">
    <source>
        <dbReference type="SAM" id="MobiDB-lite"/>
    </source>
</evidence>
<dbReference type="GO" id="GO:0008146">
    <property type="term" value="F:sulfotransferase activity"/>
    <property type="evidence" value="ECO:0007669"/>
    <property type="project" value="InterPro"/>
</dbReference>
<dbReference type="InterPro" id="IPR051589">
    <property type="entry name" value="Sialate-O-sulfotransferase"/>
</dbReference>
<evidence type="ECO:0000256" key="1">
    <source>
        <dbReference type="ARBA" id="ARBA00010236"/>
    </source>
</evidence>
<dbReference type="InterPro" id="IPR027417">
    <property type="entry name" value="P-loop_NTPase"/>
</dbReference>